<proteinExistence type="inferred from homology"/>
<dbReference type="Proteomes" id="UP000094165">
    <property type="component" value="Unassembled WGS sequence"/>
</dbReference>
<evidence type="ECO:0000313" key="5">
    <source>
        <dbReference type="Proteomes" id="UP000094165"/>
    </source>
</evidence>
<organism evidence="4 5">
    <name type="scientific">Vibrio genomosp. F6 str. FF-238</name>
    <dbReference type="NCBI Taxonomy" id="1191298"/>
    <lineage>
        <taxon>Bacteria</taxon>
        <taxon>Pseudomonadati</taxon>
        <taxon>Pseudomonadota</taxon>
        <taxon>Gammaproteobacteria</taxon>
        <taxon>Vibrionales</taxon>
        <taxon>Vibrionaceae</taxon>
        <taxon>Vibrio</taxon>
    </lineage>
</organism>
<dbReference type="PANTHER" id="PTHR30469:SF20">
    <property type="entry name" value="EFFLUX RND TRANSPORTER PERIPLASMIC ADAPTOR SUBUNIT"/>
    <property type="match status" value="1"/>
</dbReference>
<dbReference type="PANTHER" id="PTHR30469">
    <property type="entry name" value="MULTIDRUG RESISTANCE PROTEIN MDTA"/>
    <property type="match status" value="1"/>
</dbReference>
<comment type="caution">
    <text evidence="4">The sequence shown here is derived from an EMBL/GenBank/DDBJ whole genome shotgun (WGS) entry which is preliminary data.</text>
</comment>
<reference evidence="4 5" key="1">
    <citation type="journal article" date="2012" name="Science">
        <title>Ecological populations of bacteria act as socially cohesive units of antibiotic production and resistance.</title>
        <authorList>
            <person name="Cordero O.X."/>
            <person name="Wildschutte H."/>
            <person name="Kirkup B."/>
            <person name="Proehl S."/>
            <person name="Ngo L."/>
            <person name="Hussain F."/>
            <person name="Le Roux F."/>
            <person name="Mincer T."/>
            <person name="Polz M.F."/>
        </authorList>
    </citation>
    <scope>NUCLEOTIDE SEQUENCE [LARGE SCALE GENOMIC DNA]</scope>
    <source>
        <strain evidence="4 5">FF-238</strain>
    </source>
</reference>
<feature type="domain" description="YknX-like C-terminal permuted SH3-like" evidence="3">
    <location>
        <begin position="279"/>
        <end position="351"/>
    </location>
</feature>
<gene>
    <name evidence="4" type="ORF">A130_05860</name>
</gene>
<evidence type="ECO:0000259" key="3">
    <source>
        <dbReference type="Pfam" id="PF25989"/>
    </source>
</evidence>
<feature type="domain" description="Multidrug resistance protein MdtA-like barrel-sandwich hybrid" evidence="2">
    <location>
        <begin position="59"/>
        <end position="183"/>
    </location>
</feature>
<dbReference type="EMBL" id="AJYW02000154">
    <property type="protein sequence ID" value="OEE75407.1"/>
    <property type="molecule type" value="Genomic_DNA"/>
</dbReference>
<dbReference type="Gene3D" id="2.40.420.20">
    <property type="match status" value="1"/>
</dbReference>
<protein>
    <submittedName>
        <fullName evidence="4">Efflux transporter periplasmic adaptor subunit</fullName>
    </submittedName>
</protein>
<dbReference type="InterPro" id="IPR058637">
    <property type="entry name" value="YknX-like_C"/>
</dbReference>
<dbReference type="Gene3D" id="2.40.30.170">
    <property type="match status" value="1"/>
</dbReference>
<dbReference type="InterPro" id="IPR006143">
    <property type="entry name" value="RND_pump_MFP"/>
</dbReference>
<dbReference type="NCBIfam" id="TIGR01730">
    <property type="entry name" value="RND_mfp"/>
    <property type="match status" value="1"/>
</dbReference>
<evidence type="ECO:0000259" key="2">
    <source>
        <dbReference type="Pfam" id="PF25917"/>
    </source>
</evidence>
<dbReference type="GO" id="GO:0015562">
    <property type="term" value="F:efflux transmembrane transporter activity"/>
    <property type="evidence" value="ECO:0007669"/>
    <property type="project" value="TreeGrafter"/>
</dbReference>
<dbReference type="Pfam" id="PF25989">
    <property type="entry name" value="YknX_C"/>
    <property type="match status" value="1"/>
</dbReference>
<dbReference type="AlphaFoldDB" id="A0A1E5CXJ6"/>
<dbReference type="RefSeq" id="WP_017054739.1">
    <property type="nucleotide sequence ID" value="NZ_AJYW02000154.1"/>
</dbReference>
<dbReference type="Gene3D" id="1.10.287.470">
    <property type="entry name" value="Helix hairpin bin"/>
    <property type="match status" value="1"/>
</dbReference>
<comment type="similarity">
    <text evidence="1">Belongs to the membrane fusion protein (MFP) (TC 8.A.1) family.</text>
</comment>
<sequence length="358" mass="39554">MKILIKTFALCTLPLLYGCGEPTMVDVVSTPLVKVVDAGSHEMQDNLYFPAVANAAERAHLSFRVSGEINKLNVREGDRVKKGDILAEIDPTDYQLDVDNASAKYSVANSQFERSKPLVKKGLLAKSQFDELAAQRQIALSEFELAKLRLSFTKLRAPIDGMISRVNVDQFENIQVGQQVVNIHSVKDVEVMILLPDQIYVKQPDPEKLAKVRATVRVPSGNEYLASIKEFTTEPDPKTASYTVTLTLPMPQEEFILDGMAVEVTTKGESIEIDLNAGVNIPIEAIFNAGGLQRENMYVWVLNEDSTVRKQKVVTGKAIQDHIQVTDGLMGSDQIVVAGISRLRDGMAVKVIQQEVNQ</sequence>
<evidence type="ECO:0000256" key="1">
    <source>
        <dbReference type="ARBA" id="ARBA00009477"/>
    </source>
</evidence>
<dbReference type="InterPro" id="IPR058625">
    <property type="entry name" value="MdtA-like_BSH"/>
</dbReference>
<dbReference type="Pfam" id="PF25917">
    <property type="entry name" value="BSH_RND"/>
    <property type="match status" value="1"/>
</dbReference>
<dbReference type="PROSITE" id="PS51257">
    <property type="entry name" value="PROKAR_LIPOPROTEIN"/>
    <property type="match status" value="1"/>
</dbReference>
<keyword evidence="5" id="KW-1185">Reference proteome</keyword>
<name>A0A1E5CXJ6_9VIBR</name>
<dbReference type="GO" id="GO:1990281">
    <property type="term" value="C:efflux pump complex"/>
    <property type="evidence" value="ECO:0007669"/>
    <property type="project" value="TreeGrafter"/>
</dbReference>
<accession>A0A1E5CXJ6</accession>
<dbReference type="SUPFAM" id="SSF111369">
    <property type="entry name" value="HlyD-like secretion proteins"/>
    <property type="match status" value="1"/>
</dbReference>
<dbReference type="Gene3D" id="2.40.50.100">
    <property type="match status" value="1"/>
</dbReference>
<evidence type="ECO:0000313" key="4">
    <source>
        <dbReference type="EMBL" id="OEE75407.1"/>
    </source>
</evidence>